<dbReference type="AlphaFoldDB" id="K9VYQ4"/>
<dbReference type="Proteomes" id="UP000010472">
    <property type="component" value="Chromosome"/>
</dbReference>
<evidence type="ECO:0000313" key="1">
    <source>
        <dbReference type="EMBL" id="AFZ12627.1"/>
    </source>
</evidence>
<proteinExistence type="predicted"/>
<protein>
    <submittedName>
        <fullName evidence="1">Uncharacterized protein</fullName>
    </submittedName>
</protein>
<reference evidence="1 2" key="1">
    <citation type="submission" date="2012-06" db="EMBL/GenBank/DDBJ databases">
        <title>Finished chromosome of genome of Crinalium epipsammum PCC 9333.</title>
        <authorList>
            <consortium name="US DOE Joint Genome Institute"/>
            <person name="Gugger M."/>
            <person name="Coursin T."/>
            <person name="Rippka R."/>
            <person name="Tandeau De Marsac N."/>
            <person name="Huntemann M."/>
            <person name="Wei C.-L."/>
            <person name="Han J."/>
            <person name="Detter J.C."/>
            <person name="Han C."/>
            <person name="Tapia R."/>
            <person name="Davenport K."/>
            <person name="Daligault H."/>
            <person name="Erkkila T."/>
            <person name="Gu W."/>
            <person name="Munk A.C.C."/>
            <person name="Teshima H."/>
            <person name="Xu Y."/>
            <person name="Chain P."/>
            <person name="Chen A."/>
            <person name="Krypides N."/>
            <person name="Mavromatis K."/>
            <person name="Markowitz V."/>
            <person name="Szeto E."/>
            <person name="Ivanova N."/>
            <person name="Mikhailova N."/>
            <person name="Ovchinnikova G."/>
            <person name="Pagani I."/>
            <person name="Pati A."/>
            <person name="Goodwin L."/>
            <person name="Peters L."/>
            <person name="Pitluck S."/>
            <person name="Woyke T."/>
            <person name="Kerfeld C."/>
        </authorList>
    </citation>
    <scope>NUCLEOTIDE SEQUENCE [LARGE SCALE GENOMIC DNA]</scope>
    <source>
        <strain evidence="1 2">PCC 9333</strain>
    </source>
</reference>
<dbReference type="OrthoDB" id="9992225at2"/>
<evidence type="ECO:0000313" key="2">
    <source>
        <dbReference type="Proteomes" id="UP000010472"/>
    </source>
</evidence>
<organism evidence="1 2">
    <name type="scientific">Crinalium epipsammum PCC 9333</name>
    <dbReference type="NCBI Taxonomy" id="1173022"/>
    <lineage>
        <taxon>Bacteria</taxon>
        <taxon>Bacillati</taxon>
        <taxon>Cyanobacteriota</taxon>
        <taxon>Cyanophyceae</taxon>
        <taxon>Gomontiellales</taxon>
        <taxon>Gomontiellaceae</taxon>
        <taxon>Crinalium</taxon>
    </lineage>
</organism>
<dbReference type="RefSeq" id="WP_015202747.1">
    <property type="nucleotide sequence ID" value="NC_019753.1"/>
</dbReference>
<dbReference type="eggNOG" id="ENOG502ZIXW">
    <property type="taxonomic scope" value="Bacteria"/>
</dbReference>
<gene>
    <name evidence="1" type="ORF">Cri9333_1742</name>
</gene>
<name>K9VYQ4_9CYAN</name>
<dbReference type="EMBL" id="CP003620">
    <property type="protein sequence ID" value="AFZ12627.1"/>
    <property type="molecule type" value="Genomic_DNA"/>
</dbReference>
<dbReference type="STRING" id="1173022.Cri9333_1742"/>
<keyword evidence="2" id="KW-1185">Reference proteome</keyword>
<dbReference type="HOGENOM" id="CLU_2069168_0_0_3"/>
<sequence>MAALTKHRVTVGGTTAGGGRIYHFLARKQTFLGLASETGVDEAPLADRDEPVFKLSNLLLKGILVRVNAYYTESGKKRVAKLLVRTDLLKAALGDLPGKSVNGGVIQSCNVPTRSSVF</sequence>
<dbReference type="KEGG" id="cep:Cri9333_1742"/>
<accession>K9VYQ4</accession>